<dbReference type="SUPFAM" id="SSF53335">
    <property type="entry name" value="S-adenosyl-L-methionine-dependent methyltransferases"/>
    <property type="match status" value="1"/>
</dbReference>
<accession>B2IK99</accession>
<name>B2IK99_BEII9</name>
<organism evidence="1 2">
    <name type="scientific">Beijerinckia indica subsp. indica (strain ATCC 9039 / DSM 1715 / NCIMB 8712)</name>
    <dbReference type="NCBI Taxonomy" id="395963"/>
    <lineage>
        <taxon>Bacteria</taxon>
        <taxon>Pseudomonadati</taxon>
        <taxon>Pseudomonadota</taxon>
        <taxon>Alphaproteobacteria</taxon>
        <taxon>Hyphomicrobiales</taxon>
        <taxon>Beijerinckiaceae</taxon>
        <taxon>Beijerinckia</taxon>
    </lineage>
</organism>
<dbReference type="InterPro" id="IPR029063">
    <property type="entry name" value="SAM-dependent_MTases_sf"/>
</dbReference>
<sequence>MVNHSFAFVGCFNFELLQALPPARKILELGCAKGGHGQNDLSQIYRAQHPGASWTRVDLPFPDLSRARVRQERDEGRAHSEIFAQTLEHAKTFEDLDVGYDLIVCDDLSPYLETPLLRRLGMIATPDARLLCGLPILYPGSACEHDRPIRAIECLLDGGWLPQLAAGMKDFKEPNGLEGLGATIRRLALPEMMIVKHALRHQLILDCTRVSLLSGEAEKQFRPEKMVGIESNSLPQDDTDILYALSANATTLSFSLVAHERFVSKYASQGQQMTG</sequence>
<gene>
    <name evidence="1" type="ordered locus">Bind_1391</name>
</gene>
<reference evidence="2" key="1">
    <citation type="submission" date="2008-03" db="EMBL/GenBank/DDBJ databases">
        <title>Complete sequence of chromosome of Beijerinckia indica subsp. indica ATCC 9039.</title>
        <authorList>
            <consortium name="US DOE Joint Genome Institute"/>
            <person name="Copeland A."/>
            <person name="Lucas S."/>
            <person name="Lapidus A."/>
            <person name="Glavina del Rio T."/>
            <person name="Dalin E."/>
            <person name="Tice H."/>
            <person name="Bruce D."/>
            <person name="Goodwin L."/>
            <person name="Pitluck S."/>
            <person name="LaButti K."/>
            <person name="Schmutz J."/>
            <person name="Larimer F."/>
            <person name="Land M."/>
            <person name="Hauser L."/>
            <person name="Kyrpides N."/>
            <person name="Mikhailova N."/>
            <person name="Dunfield P.F."/>
            <person name="Dedysh S.N."/>
            <person name="Liesack W."/>
            <person name="Saw J.H."/>
            <person name="Alam M."/>
            <person name="Chen Y."/>
            <person name="Murrell J.C."/>
            <person name="Richardson P."/>
        </authorList>
    </citation>
    <scope>NUCLEOTIDE SEQUENCE [LARGE SCALE GENOMIC DNA]</scope>
    <source>
        <strain evidence="2">ATCC 9039 / DSM 1715 / NCIMB 8712</strain>
    </source>
</reference>
<dbReference type="EMBL" id="CP001016">
    <property type="protein sequence ID" value="ACB95031.1"/>
    <property type="molecule type" value="Genomic_DNA"/>
</dbReference>
<reference evidence="1 2" key="2">
    <citation type="journal article" date="2010" name="J. Bacteriol.">
        <title>Complete genome sequence of Beijerinckia indica subsp. indica.</title>
        <authorList>
            <person name="Tamas I."/>
            <person name="Dedysh S.N."/>
            <person name="Liesack W."/>
            <person name="Stott M.B."/>
            <person name="Alam M."/>
            <person name="Murrell J.C."/>
            <person name="Dunfield P.F."/>
        </authorList>
    </citation>
    <scope>NUCLEOTIDE SEQUENCE [LARGE SCALE GENOMIC DNA]</scope>
    <source>
        <strain evidence="2">ATCC 9039 / DSM 1715 / NCIMB 8712</strain>
    </source>
</reference>
<evidence type="ECO:0000313" key="2">
    <source>
        <dbReference type="Proteomes" id="UP000001695"/>
    </source>
</evidence>
<dbReference type="Proteomes" id="UP000001695">
    <property type="component" value="Chromosome"/>
</dbReference>
<evidence type="ECO:0008006" key="3">
    <source>
        <dbReference type="Google" id="ProtNLM"/>
    </source>
</evidence>
<dbReference type="HOGENOM" id="CLU_1010709_0_0_5"/>
<keyword evidence="2" id="KW-1185">Reference proteome</keyword>
<proteinExistence type="predicted"/>
<evidence type="ECO:0000313" key="1">
    <source>
        <dbReference type="EMBL" id="ACB95031.1"/>
    </source>
</evidence>
<protein>
    <recommendedName>
        <fullName evidence="3">Methyltransferase domain-containing protein</fullName>
    </recommendedName>
</protein>
<dbReference type="Gene3D" id="3.40.50.150">
    <property type="entry name" value="Vaccinia Virus protein VP39"/>
    <property type="match status" value="1"/>
</dbReference>
<dbReference type="AlphaFoldDB" id="B2IK99"/>
<dbReference type="KEGG" id="bid:Bind_1391"/>